<dbReference type="EMBL" id="SDMP01000007">
    <property type="protein sequence ID" value="RYR49380.1"/>
    <property type="molecule type" value="Genomic_DNA"/>
</dbReference>
<evidence type="ECO:0000256" key="10">
    <source>
        <dbReference type="SAM" id="Phobius"/>
    </source>
</evidence>
<gene>
    <name evidence="11" type="ORF">Ahy_A07g035864</name>
</gene>
<dbReference type="Pfam" id="PF00421">
    <property type="entry name" value="PSII"/>
    <property type="match status" value="1"/>
</dbReference>
<evidence type="ECO:0008006" key="13">
    <source>
        <dbReference type="Google" id="ProtNLM"/>
    </source>
</evidence>
<keyword evidence="8 10" id="KW-0472">Membrane</keyword>
<reference evidence="11 12" key="1">
    <citation type="submission" date="2019-01" db="EMBL/GenBank/DDBJ databases">
        <title>Sequencing of cultivated peanut Arachis hypogaea provides insights into genome evolution and oil improvement.</title>
        <authorList>
            <person name="Chen X."/>
        </authorList>
    </citation>
    <scope>NUCLEOTIDE SEQUENCE [LARGE SCALE GENOMIC DNA]</scope>
    <source>
        <strain evidence="12">cv. Fuhuasheng</strain>
        <tissue evidence="11">Leaves</tissue>
    </source>
</reference>
<evidence type="ECO:0000256" key="6">
    <source>
        <dbReference type="ARBA" id="ARBA00022989"/>
    </source>
</evidence>
<keyword evidence="5 10" id="KW-0812">Transmembrane</keyword>
<evidence type="ECO:0000313" key="11">
    <source>
        <dbReference type="EMBL" id="RYR49380.1"/>
    </source>
</evidence>
<keyword evidence="2" id="KW-0148">Chlorophyll</keyword>
<dbReference type="SUPFAM" id="SSF161077">
    <property type="entry name" value="Photosystem II antenna protein-like"/>
    <property type="match status" value="1"/>
</dbReference>
<evidence type="ECO:0000256" key="8">
    <source>
        <dbReference type="ARBA" id="ARBA00023136"/>
    </source>
</evidence>
<comment type="caution">
    <text evidence="11">The sequence shown here is derived from an EMBL/GenBank/DDBJ whole genome shotgun (WGS) entry which is preliminary data.</text>
</comment>
<keyword evidence="3" id="KW-0602">Photosynthesis</keyword>
<comment type="subcellular location">
    <subcellularLocation>
        <location evidence="1">Membrane</location>
        <topology evidence="1">Multi-pass membrane protein</topology>
    </subcellularLocation>
</comment>
<name>A0A445CEM1_ARAHY</name>
<organism evidence="11 12">
    <name type="scientific">Arachis hypogaea</name>
    <name type="common">Peanut</name>
    <dbReference type="NCBI Taxonomy" id="3818"/>
    <lineage>
        <taxon>Eukaryota</taxon>
        <taxon>Viridiplantae</taxon>
        <taxon>Streptophyta</taxon>
        <taxon>Embryophyta</taxon>
        <taxon>Tracheophyta</taxon>
        <taxon>Spermatophyta</taxon>
        <taxon>Magnoliopsida</taxon>
        <taxon>eudicotyledons</taxon>
        <taxon>Gunneridae</taxon>
        <taxon>Pentapetalae</taxon>
        <taxon>rosids</taxon>
        <taxon>fabids</taxon>
        <taxon>Fabales</taxon>
        <taxon>Fabaceae</taxon>
        <taxon>Papilionoideae</taxon>
        <taxon>50 kb inversion clade</taxon>
        <taxon>dalbergioids sensu lato</taxon>
        <taxon>Dalbergieae</taxon>
        <taxon>Pterocarpus clade</taxon>
        <taxon>Arachis</taxon>
    </lineage>
</organism>
<evidence type="ECO:0000256" key="2">
    <source>
        <dbReference type="ARBA" id="ARBA00022494"/>
    </source>
</evidence>
<evidence type="ECO:0000256" key="3">
    <source>
        <dbReference type="ARBA" id="ARBA00022531"/>
    </source>
</evidence>
<accession>A0A445CEM1</accession>
<dbReference type="InterPro" id="IPR036001">
    <property type="entry name" value="PS_II_antenna-like_sf"/>
</dbReference>
<evidence type="ECO:0000313" key="12">
    <source>
        <dbReference type="Proteomes" id="UP000289738"/>
    </source>
</evidence>
<evidence type="ECO:0000256" key="4">
    <source>
        <dbReference type="ARBA" id="ARBA00022640"/>
    </source>
</evidence>
<feature type="transmembrane region" description="Helical" evidence="10">
    <location>
        <begin position="60"/>
        <end position="86"/>
    </location>
</feature>
<proteinExistence type="predicted"/>
<keyword evidence="7" id="KW-0157">Chromophore</keyword>
<feature type="transmembrane region" description="Helical" evidence="10">
    <location>
        <begin position="20"/>
        <end position="40"/>
    </location>
</feature>
<sequence>MGLPWYRVHTVVLNDPGRLLSVRIMHTALVAGWAGSMALYELAVFDPSDPVLDLMWRQGMFVIPFMTRLGITNLWGGWSITGGFYGRSATPGCRRRPWGDLVVPTGWRRWGRSMDFLSFCRISFKGLKGDSASSYSQGPT</sequence>
<evidence type="ECO:0000256" key="5">
    <source>
        <dbReference type="ARBA" id="ARBA00022692"/>
    </source>
</evidence>
<keyword evidence="4" id="KW-0934">Plastid</keyword>
<dbReference type="GO" id="GO:0009767">
    <property type="term" value="P:photosynthetic electron transport chain"/>
    <property type="evidence" value="ECO:0007669"/>
    <property type="project" value="InterPro"/>
</dbReference>
<keyword evidence="12" id="KW-1185">Reference proteome</keyword>
<keyword evidence="9" id="KW-0604">Photosystem II</keyword>
<dbReference type="Proteomes" id="UP000289738">
    <property type="component" value="Chromosome A07"/>
</dbReference>
<evidence type="ECO:0000256" key="7">
    <source>
        <dbReference type="ARBA" id="ARBA00022991"/>
    </source>
</evidence>
<protein>
    <recommendedName>
        <fullName evidence="13">Photosystem II CP47 reaction center protein</fullName>
    </recommendedName>
</protein>
<evidence type="ECO:0000256" key="1">
    <source>
        <dbReference type="ARBA" id="ARBA00004141"/>
    </source>
</evidence>
<dbReference type="AlphaFoldDB" id="A0A445CEM1"/>
<keyword evidence="6 10" id="KW-1133">Transmembrane helix</keyword>
<dbReference type="GO" id="GO:0009523">
    <property type="term" value="C:photosystem II"/>
    <property type="evidence" value="ECO:0007669"/>
    <property type="project" value="UniProtKB-KW"/>
</dbReference>
<dbReference type="STRING" id="3818.A0A445CEM1"/>
<dbReference type="GO" id="GO:0016168">
    <property type="term" value="F:chlorophyll binding"/>
    <property type="evidence" value="ECO:0007669"/>
    <property type="project" value="UniProtKB-KW"/>
</dbReference>
<evidence type="ECO:0000256" key="9">
    <source>
        <dbReference type="ARBA" id="ARBA00023276"/>
    </source>
</evidence>
<dbReference type="InterPro" id="IPR000932">
    <property type="entry name" value="PS_antenna-like"/>
</dbReference>